<sequence>MLGAVAQGSLAIASAQLEAAAVAAGGGGQFALAVEQALLELADIDLAIAAVPLALAIQLAVAEMPGVPTAVGIVDTTLTLQQAVHHISPGAWRGPGGSEEGEGERFGNVGGFFFAFDFQGGGCLEQPLAGFLLGDVREGHRQAHSRIDLDRLDEAHAVESVVHHHLQPFGQDEDVFHQLGDQRQAEEAMGNGAAKWRFCCLHRVHVDELEVAGGLGEQVDAFLIDLQPFGTSQFLTNVLRQLCNGYIGHRDSPDCP</sequence>
<comment type="caution">
    <text evidence="1">The sequence shown here is derived from an EMBL/GenBank/DDBJ whole genome shotgun (WGS) entry which is preliminary data.</text>
</comment>
<dbReference type="GO" id="GO:0016740">
    <property type="term" value="F:transferase activity"/>
    <property type="evidence" value="ECO:0007669"/>
    <property type="project" value="UniProtKB-KW"/>
</dbReference>
<reference evidence="2" key="1">
    <citation type="submission" date="2013-09" db="EMBL/GenBank/DDBJ databases">
        <title>Corchorus olitorius genome sequencing.</title>
        <authorList>
            <person name="Alam M."/>
            <person name="Haque M.S."/>
            <person name="Islam M.S."/>
            <person name="Emdad E.M."/>
            <person name="Islam M.M."/>
            <person name="Ahmed B."/>
            <person name="Halim A."/>
            <person name="Hossen Q.M.M."/>
            <person name="Hossain M.Z."/>
            <person name="Ahmed R."/>
            <person name="Khan M.M."/>
            <person name="Islam R."/>
            <person name="Rashid M.M."/>
            <person name="Khan S.A."/>
            <person name="Rahman M.S."/>
            <person name="Alam M."/>
            <person name="Yahiya A.S."/>
            <person name="Khan M.S."/>
            <person name="Azam M.S."/>
            <person name="Haque T."/>
            <person name="Lashkar M.Z.H."/>
            <person name="Akhand A.I."/>
            <person name="Morshed G."/>
            <person name="Roy S."/>
            <person name="Uddin K.S."/>
            <person name="Rabeya T."/>
            <person name="Hossain A.S."/>
            <person name="Chowdhury A."/>
            <person name="Snigdha A.R."/>
            <person name="Mortoza M.S."/>
            <person name="Matin S.A."/>
            <person name="Hoque S.M.E."/>
            <person name="Islam M.K."/>
            <person name="Roy D.K."/>
            <person name="Haider R."/>
            <person name="Moosa M.M."/>
            <person name="Elias S.M."/>
            <person name="Hasan A.M."/>
            <person name="Jahan S."/>
            <person name="Shafiuddin M."/>
            <person name="Mahmood N."/>
            <person name="Shommy N.S."/>
        </authorList>
    </citation>
    <scope>NUCLEOTIDE SEQUENCE [LARGE SCALE GENOMIC DNA]</scope>
    <source>
        <strain evidence="2">cv. O-4</strain>
    </source>
</reference>
<gene>
    <name evidence="1" type="ORF">COLO4_01997</name>
</gene>
<dbReference type="EMBL" id="AWUE01004744">
    <property type="protein sequence ID" value="OMP13255.1"/>
    <property type="molecule type" value="Genomic_DNA"/>
</dbReference>
<dbReference type="AlphaFoldDB" id="A0A1R3L1N7"/>
<keyword evidence="1" id="KW-0808">Transferase</keyword>
<accession>A0A1R3L1N7</accession>
<evidence type="ECO:0000313" key="1">
    <source>
        <dbReference type="EMBL" id="OMP13255.1"/>
    </source>
</evidence>
<proteinExistence type="predicted"/>
<evidence type="ECO:0000313" key="2">
    <source>
        <dbReference type="Proteomes" id="UP000187203"/>
    </source>
</evidence>
<organism evidence="1 2">
    <name type="scientific">Corchorus olitorius</name>
    <dbReference type="NCBI Taxonomy" id="93759"/>
    <lineage>
        <taxon>Eukaryota</taxon>
        <taxon>Viridiplantae</taxon>
        <taxon>Streptophyta</taxon>
        <taxon>Embryophyta</taxon>
        <taxon>Tracheophyta</taxon>
        <taxon>Spermatophyta</taxon>
        <taxon>Magnoliopsida</taxon>
        <taxon>eudicotyledons</taxon>
        <taxon>Gunneridae</taxon>
        <taxon>Pentapetalae</taxon>
        <taxon>rosids</taxon>
        <taxon>malvids</taxon>
        <taxon>Malvales</taxon>
        <taxon>Malvaceae</taxon>
        <taxon>Grewioideae</taxon>
        <taxon>Apeibeae</taxon>
        <taxon>Corchorus</taxon>
    </lineage>
</organism>
<protein>
    <submittedName>
        <fullName evidence="1">Adenosine monophosphate-protein transferase FICD</fullName>
    </submittedName>
</protein>
<dbReference type="Proteomes" id="UP000187203">
    <property type="component" value="Unassembled WGS sequence"/>
</dbReference>
<keyword evidence="2" id="KW-1185">Reference proteome</keyword>
<name>A0A1R3L1N7_9ROSI</name>